<comment type="caution">
    <text evidence="26">The sequence shown here is derived from an EMBL/GenBank/DDBJ whole genome shotgun (WGS) entry which is preliminary data.</text>
</comment>
<dbReference type="InterPro" id="IPR023616">
    <property type="entry name" value="Cyt_c_oxase-like_su1_dom"/>
</dbReference>
<dbReference type="GO" id="GO:0009060">
    <property type="term" value="P:aerobic respiration"/>
    <property type="evidence" value="ECO:0007669"/>
    <property type="project" value="InterPro"/>
</dbReference>
<evidence type="ECO:0000256" key="13">
    <source>
        <dbReference type="ARBA" id="ARBA00022982"/>
    </source>
</evidence>
<keyword evidence="14" id="KW-1133">Transmembrane helix</keyword>
<evidence type="ECO:0000256" key="4">
    <source>
        <dbReference type="ARBA" id="ARBA00009578"/>
    </source>
</evidence>
<keyword evidence="12" id="KW-0479">Metal-binding</keyword>
<dbReference type="EMBL" id="JACRUP010000001">
    <property type="protein sequence ID" value="MBC5849875.1"/>
    <property type="molecule type" value="Genomic_DNA"/>
</dbReference>
<keyword evidence="10 25" id="KW-0679">Respiratory chain</keyword>
<comment type="similarity">
    <text evidence="4 25">Belongs to the heme-copper respiratory oxidase family.</text>
</comment>
<evidence type="ECO:0000256" key="19">
    <source>
        <dbReference type="ARBA" id="ARBA00031883"/>
    </source>
</evidence>
<dbReference type="NCBIfam" id="TIGR02843">
    <property type="entry name" value="CyoB"/>
    <property type="match status" value="1"/>
</dbReference>
<dbReference type="PANTHER" id="PTHR10422:SF35">
    <property type="entry name" value="CYTOCHROME BO(3) UBIQUINOL OXIDASE SUBUNIT 1"/>
    <property type="match status" value="1"/>
</dbReference>
<evidence type="ECO:0000256" key="20">
    <source>
        <dbReference type="ARBA" id="ARBA00032190"/>
    </source>
</evidence>
<evidence type="ECO:0000256" key="18">
    <source>
        <dbReference type="ARBA" id="ARBA00030075"/>
    </source>
</evidence>
<dbReference type="PROSITE" id="PS50855">
    <property type="entry name" value="COX1"/>
    <property type="match status" value="1"/>
</dbReference>
<keyword evidence="13 25" id="KW-0249">Electron transport</keyword>
<evidence type="ECO:0000313" key="26">
    <source>
        <dbReference type="EMBL" id="MBC5849875.1"/>
    </source>
</evidence>
<dbReference type="GO" id="GO:0004129">
    <property type="term" value="F:cytochrome-c oxidase activity"/>
    <property type="evidence" value="ECO:0007669"/>
    <property type="project" value="InterPro"/>
</dbReference>
<evidence type="ECO:0000256" key="14">
    <source>
        <dbReference type="ARBA" id="ARBA00022989"/>
    </source>
</evidence>
<evidence type="ECO:0000256" key="22">
    <source>
        <dbReference type="ARBA" id="ARBA00034455"/>
    </source>
</evidence>
<comment type="cofactor">
    <cofactor evidence="1">
        <name>heme b</name>
        <dbReference type="ChEBI" id="CHEBI:60344"/>
    </cofactor>
</comment>
<evidence type="ECO:0000256" key="16">
    <source>
        <dbReference type="ARBA" id="ARBA00023008"/>
    </source>
</evidence>
<comment type="catalytic activity">
    <reaction evidence="24">
        <text>2 a ubiquinol + O2 + n H(+)(in) = 2 a ubiquinone + 2 H2O + n H(+)(out)</text>
        <dbReference type="Rhea" id="RHEA:30251"/>
        <dbReference type="Rhea" id="RHEA-COMP:9565"/>
        <dbReference type="Rhea" id="RHEA-COMP:9566"/>
        <dbReference type="ChEBI" id="CHEBI:15377"/>
        <dbReference type="ChEBI" id="CHEBI:15378"/>
        <dbReference type="ChEBI" id="CHEBI:15379"/>
        <dbReference type="ChEBI" id="CHEBI:16389"/>
        <dbReference type="ChEBI" id="CHEBI:17976"/>
        <dbReference type="EC" id="7.1.1.3"/>
    </reaction>
</comment>
<evidence type="ECO:0000256" key="25">
    <source>
        <dbReference type="RuleBase" id="RU000370"/>
    </source>
</evidence>
<evidence type="ECO:0000256" key="2">
    <source>
        <dbReference type="ARBA" id="ARBA00001973"/>
    </source>
</evidence>
<dbReference type="Proteomes" id="UP000615796">
    <property type="component" value="Unassembled WGS sequence"/>
</dbReference>
<evidence type="ECO:0000256" key="1">
    <source>
        <dbReference type="ARBA" id="ARBA00001970"/>
    </source>
</evidence>
<comment type="cofactor">
    <cofactor evidence="22">
        <name>Fe(II)-heme o</name>
        <dbReference type="ChEBI" id="CHEBI:60530"/>
    </cofactor>
</comment>
<comment type="cofactor">
    <cofactor evidence="2">
        <name>Cu(2+)</name>
        <dbReference type="ChEBI" id="CHEBI:29036"/>
    </cofactor>
</comment>
<keyword evidence="11 25" id="KW-0812">Transmembrane</keyword>
<dbReference type="GO" id="GO:0022904">
    <property type="term" value="P:respiratory electron transport chain"/>
    <property type="evidence" value="ECO:0007669"/>
    <property type="project" value="TreeGrafter"/>
</dbReference>
<proteinExistence type="inferred from homology"/>
<organism evidence="26 27">
    <name type="scientific">Vibrio metschnikovii</name>
    <dbReference type="NCBI Taxonomy" id="28172"/>
    <lineage>
        <taxon>Bacteria</taxon>
        <taxon>Pseudomonadati</taxon>
        <taxon>Pseudomonadota</taxon>
        <taxon>Gammaproteobacteria</taxon>
        <taxon>Vibrionales</taxon>
        <taxon>Vibrionaceae</taxon>
        <taxon>Vibrio</taxon>
    </lineage>
</organism>
<dbReference type="OrthoDB" id="9803294at2"/>
<dbReference type="Pfam" id="PF00115">
    <property type="entry name" value="COX1"/>
    <property type="match status" value="1"/>
</dbReference>
<dbReference type="InterPro" id="IPR014207">
    <property type="entry name" value="Cyt_c_ubiqinol_oxidase_su1"/>
</dbReference>
<dbReference type="GO" id="GO:0005886">
    <property type="term" value="C:plasma membrane"/>
    <property type="evidence" value="ECO:0007669"/>
    <property type="project" value="UniProtKB-SubCell"/>
</dbReference>
<dbReference type="InterPro" id="IPR036927">
    <property type="entry name" value="Cyt_c_oxase-like_su1_sf"/>
</dbReference>
<keyword evidence="8" id="KW-1003">Cell membrane</keyword>
<comment type="subunit">
    <text evidence="23">The cytochrome bo(3) ubiquinol oxidase complex is a heterooctamer of two A chains, two B chains, two C chains and two D chains.</text>
</comment>
<dbReference type="SUPFAM" id="SSF81442">
    <property type="entry name" value="Cytochrome c oxidase subunit I-like"/>
    <property type="match status" value="1"/>
</dbReference>
<name>A0A9X0UGL1_VIBME</name>
<evidence type="ECO:0000256" key="23">
    <source>
        <dbReference type="ARBA" id="ARBA00034513"/>
    </source>
</evidence>
<keyword evidence="9 25" id="KW-0349">Heme</keyword>
<dbReference type="AlphaFoldDB" id="A0A9X0UGL1"/>
<dbReference type="PANTHER" id="PTHR10422">
    <property type="entry name" value="CYTOCHROME C OXIDASE SUBUNIT 1"/>
    <property type="match status" value="1"/>
</dbReference>
<dbReference type="GO" id="GO:0046872">
    <property type="term" value="F:metal ion binding"/>
    <property type="evidence" value="ECO:0007669"/>
    <property type="project" value="UniProtKB-KW"/>
</dbReference>
<evidence type="ECO:0000256" key="12">
    <source>
        <dbReference type="ARBA" id="ARBA00022723"/>
    </source>
</evidence>
<evidence type="ECO:0000256" key="5">
    <source>
        <dbReference type="ARBA" id="ARBA00012941"/>
    </source>
</evidence>
<evidence type="ECO:0000256" key="10">
    <source>
        <dbReference type="ARBA" id="ARBA00022660"/>
    </source>
</evidence>
<dbReference type="InterPro" id="IPR023615">
    <property type="entry name" value="Cyt_c_Oxase_su1_BS"/>
</dbReference>
<protein>
    <recommendedName>
        <fullName evidence="6">Cytochrome bo(3) ubiquinol oxidase subunit 1</fullName>
        <ecNumber evidence="5">7.1.1.3</ecNumber>
    </recommendedName>
    <alternativeName>
        <fullName evidence="20">Cytochrome o ubiquinol oxidase subunit 1</fullName>
    </alternativeName>
    <alternativeName>
        <fullName evidence="18">Oxidase bo(3) subunit 1</fullName>
    </alternativeName>
    <alternativeName>
        <fullName evidence="21">Ubiquinol oxidase polypeptide I</fullName>
    </alternativeName>
    <alternativeName>
        <fullName evidence="19">Ubiquinol oxidase subunit 1</fullName>
    </alternativeName>
</protein>
<keyword evidence="7 25" id="KW-0813">Transport</keyword>
<comment type="subcellular location">
    <subcellularLocation>
        <location evidence="3">Cell membrane</location>
        <topology evidence="3">Multi-pass membrane protein</topology>
    </subcellularLocation>
</comment>
<dbReference type="GO" id="GO:0015990">
    <property type="term" value="P:electron transport coupled proton transport"/>
    <property type="evidence" value="ECO:0007669"/>
    <property type="project" value="TreeGrafter"/>
</dbReference>
<reference evidence="26" key="1">
    <citation type="submission" date="2020-08" db="EMBL/GenBank/DDBJ databases">
        <title>Genome Sequencing and Pan-Genome Analysis of Migratory bird Vibrio Strains, Inner Mongolia.</title>
        <authorList>
            <person name="Zheng L."/>
        </authorList>
    </citation>
    <scope>NUCLEOTIDE SEQUENCE</scope>
    <source>
        <strain evidence="26">M13F</strain>
    </source>
</reference>
<evidence type="ECO:0000256" key="7">
    <source>
        <dbReference type="ARBA" id="ARBA00022448"/>
    </source>
</evidence>
<keyword evidence="17" id="KW-0472">Membrane</keyword>
<keyword evidence="27" id="KW-1185">Reference proteome</keyword>
<evidence type="ECO:0000256" key="17">
    <source>
        <dbReference type="ARBA" id="ARBA00023136"/>
    </source>
</evidence>
<gene>
    <name evidence="26" type="primary">cyoB</name>
    <name evidence="26" type="ORF">H8Q88_02740</name>
</gene>
<evidence type="ECO:0000256" key="15">
    <source>
        <dbReference type="ARBA" id="ARBA00023004"/>
    </source>
</evidence>
<evidence type="ECO:0000313" key="27">
    <source>
        <dbReference type="Proteomes" id="UP000615796"/>
    </source>
</evidence>
<evidence type="ECO:0000256" key="21">
    <source>
        <dbReference type="ARBA" id="ARBA00032435"/>
    </source>
</evidence>
<dbReference type="CDD" id="cd01662">
    <property type="entry name" value="Ubiquinol_Oxidase_I"/>
    <property type="match status" value="1"/>
</dbReference>
<evidence type="ECO:0000256" key="3">
    <source>
        <dbReference type="ARBA" id="ARBA00004651"/>
    </source>
</evidence>
<sequence length="686" mass="77154">MAYKGDVHAEPNAVFGKLNWDVIPYHDPVILPVMLAVVLGGLALLGYITYAKKWAYLWHEWFTSVDHKKIGLMYIIVAGVMMFRGFADAVMMRSHQAAESVGLGYLPPEHYDQVFTAHGVIMIFFVAMPFIVGLMNIIVPLQIGARDVAFPFLNSLSFWLFVAGAILVNISLFVGEFAATGWLAYPPLSGSEYNPWVGVDYWLWALQISGIGTLLTGVNFIATILRMRAPGMKLMQMPVFTWTSLCANALIVVAFPILTVTITLLTLDRYIGTHFFTSDMGGNPMMYVNLIWAWGHPEVYILILPAFGIFSEVVATFSRKRLFGYTSLVLATAVIMLLSFVVWLHHFFTMGAGASVNAFFGIATMIISIPTGVKIFNWLFTMYKGRVEFSASMWWTFSFLITFTIGGMTGVMLAVPAANFVLHNSLFVIAHFHNVIIGGALFGYFAGLTYWFPKATGFKLNEKWGKISCVLWSVGFFVAFMPVYVLGFNGMTRRLSSIENPEWAPLLWIAAAGVGLVALGVAAQVWQIFISIRDRKDNLDTTGDPWNGRTLEWATSSPPPFYNFATLPKIHDRDEHHYRKEHGMAYVKPERYKQIHMPKNTWAGVVISAFSLVFGFAFVWHIWWMVIVGFVGMIGAWIAYSFDRNKDYYVPVSEVEAIETPHLERVYQDHPHFNSQPELSGSKQTV</sequence>
<dbReference type="RefSeq" id="WP_115152710.1">
    <property type="nucleotide sequence ID" value="NZ_CAWQCL010000034.1"/>
</dbReference>
<dbReference type="GO" id="GO:0009486">
    <property type="term" value="F:cytochrome bo3 ubiquinol oxidase activity"/>
    <property type="evidence" value="ECO:0007669"/>
    <property type="project" value="UniProtKB-EC"/>
</dbReference>
<dbReference type="FunFam" id="1.20.210.10:FF:000002">
    <property type="entry name" value="Cytochrome o ubiquinol oxidase, subunit I"/>
    <property type="match status" value="1"/>
</dbReference>
<accession>A0A9X0UGL1</accession>
<dbReference type="PROSITE" id="PS00077">
    <property type="entry name" value="COX1_CUB"/>
    <property type="match status" value="1"/>
</dbReference>
<keyword evidence="16" id="KW-0186">Copper</keyword>
<evidence type="ECO:0000256" key="8">
    <source>
        <dbReference type="ARBA" id="ARBA00022475"/>
    </source>
</evidence>
<evidence type="ECO:0000256" key="11">
    <source>
        <dbReference type="ARBA" id="ARBA00022692"/>
    </source>
</evidence>
<dbReference type="PRINTS" id="PR01165">
    <property type="entry name" value="CYCOXIDASEI"/>
</dbReference>
<dbReference type="InterPro" id="IPR000883">
    <property type="entry name" value="Cyt_C_Oxase_1"/>
</dbReference>
<dbReference type="GO" id="GO:0020037">
    <property type="term" value="F:heme binding"/>
    <property type="evidence" value="ECO:0007669"/>
    <property type="project" value="InterPro"/>
</dbReference>
<evidence type="ECO:0000256" key="9">
    <source>
        <dbReference type="ARBA" id="ARBA00022617"/>
    </source>
</evidence>
<dbReference type="Gene3D" id="1.20.210.10">
    <property type="entry name" value="Cytochrome c oxidase-like, subunit I domain"/>
    <property type="match status" value="1"/>
</dbReference>
<keyword evidence="15" id="KW-0408">Iron</keyword>
<dbReference type="EC" id="7.1.1.3" evidence="5"/>
<evidence type="ECO:0000256" key="24">
    <source>
        <dbReference type="ARBA" id="ARBA00048190"/>
    </source>
</evidence>
<dbReference type="GO" id="GO:0016682">
    <property type="term" value="F:oxidoreductase activity, acting on diphenols and related substances as donors, oxygen as acceptor"/>
    <property type="evidence" value="ECO:0007669"/>
    <property type="project" value="InterPro"/>
</dbReference>
<evidence type="ECO:0000256" key="6">
    <source>
        <dbReference type="ARBA" id="ARBA00014691"/>
    </source>
</evidence>